<feature type="compositionally biased region" description="Polar residues" evidence="1">
    <location>
        <begin position="40"/>
        <end position="50"/>
    </location>
</feature>
<reference evidence="2" key="1">
    <citation type="submission" date="2021-01" db="EMBL/GenBank/DDBJ databases">
        <title>Phytophthora aleatoria, a newly-described species from Pinus radiata is distinct from Phytophthora cactorum isolates based on comparative genomics.</title>
        <authorList>
            <person name="Mcdougal R."/>
            <person name="Panda P."/>
            <person name="Williams N."/>
            <person name="Studholme D.J."/>
        </authorList>
    </citation>
    <scope>NUCLEOTIDE SEQUENCE</scope>
    <source>
        <strain evidence="2">NZFS 3830</strain>
    </source>
</reference>
<evidence type="ECO:0000256" key="1">
    <source>
        <dbReference type="SAM" id="MobiDB-lite"/>
    </source>
</evidence>
<evidence type="ECO:0000313" key="2">
    <source>
        <dbReference type="EMBL" id="KAG6945784.1"/>
    </source>
</evidence>
<name>A0A8T1TU59_9STRA</name>
<feature type="region of interest" description="Disordered" evidence="1">
    <location>
        <begin position="30"/>
        <end position="50"/>
    </location>
</feature>
<comment type="caution">
    <text evidence="2">The sequence shown here is derived from an EMBL/GenBank/DDBJ whole genome shotgun (WGS) entry which is preliminary data.</text>
</comment>
<dbReference type="AlphaFoldDB" id="A0A8T1TU59"/>
<dbReference type="EMBL" id="JAENGZ010001888">
    <property type="protein sequence ID" value="KAG6945784.1"/>
    <property type="molecule type" value="Genomic_DNA"/>
</dbReference>
<accession>A0A8T1TU59</accession>
<sequence>MKTSLHSGRQKRKSSCCCGTQKMVQSQFPLKRSTKRDLGSMSSCRQQHGPFQQLTNSSEASATFPLAFRQHDPSIKLPCTRFDLLQLACAQM</sequence>
<gene>
    <name evidence="2" type="ORF">JG687_00017082</name>
</gene>
<protein>
    <submittedName>
        <fullName evidence="2">Uncharacterized protein</fullName>
    </submittedName>
</protein>
<organism evidence="2 3">
    <name type="scientific">Phytophthora cactorum</name>
    <dbReference type="NCBI Taxonomy" id="29920"/>
    <lineage>
        <taxon>Eukaryota</taxon>
        <taxon>Sar</taxon>
        <taxon>Stramenopiles</taxon>
        <taxon>Oomycota</taxon>
        <taxon>Peronosporomycetes</taxon>
        <taxon>Peronosporales</taxon>
        <taxon>Peronosporaceae</taxon>
        <taxon>Phytophthora</taxon>
    </lineage>
</organism>
<dbReference type="Proteomes" id="UP000688947">
    <property type="component" value="Unassembled WGS sequence"/>
</dbReference>
<proteinExistence type="predicted"/>
<evidence type="ECO:0000313" key="3">
    <source>
        <dbReference type="Proteomes" id="UP000688947"/>
    </source>
</evidence>